<dbReference type="Proteomes" id="UP000265618">
    <property type="component" value="Unassembled WGS sequence"/>
</dbReference>
<reference evidence="2 3" key="1">
    <citation type="journal article" date="2018" name="PLoS ONE">
        <title>The draft genome of Kipferlia bialata reveals reductive genome evolution in fornicate parasites.</title>
        <authorList>
            <person name="Tanifuji G."/>
            <person name="Takabayashi S."/>
            <person name="Kume K."/>
            <person name="Takagi M."/>
            <person name="Nakayama T."/>
            <person name="Kamikawa R."/>
            <person name="Inagaki Y."/>
            <person name="Hashimoto T."/>
        </authorList>
    </citation>
    <scope>NUCLEOTIDE SEQUENCE [LARGE SCALE GENOMIC DNA]</scope>
    <source>
        <strain evidence="2">NY0173</strain>
    </source>
</reference>
<feature type="compositionally biased region" description="Acidic residues" evidence="1">
    <location>
        <begin position="183"/>
        <end position="195"/>
    </location>
</feature>
<evidence type="ECO:0000256" key="1">
    <source>
        <dbReference type="SAM" id="MobiDB-lite"/>
    </source>
</evidence>
<proteinExistence type="predicted"/>
<dbReference type="AlphaFoldDB" id="A0A9K3GL30"/>
<evidence type="ECO:0000313" key="2">
    <source>
        <dbReference type="EMBL" id="GIQ86321.1"/>
    </source>
</evidence>
<gene>
    <name evidence="2" type="ORF">KIPB_008153</name>
</gene>
<feature type="region of interest" description="Disordered" evidence="1">
    <location>
        <begin position="167"/>
        <end position="195"/>
    </location>
</feature>
<keyword evidence="3" id="KW-1185">Reference proteome</keyword>
<name>A0A9K3GL30_9EUKA</name>
<dbReference type="EMBL" id="BDIP01002454">
    <property type="protein sequence ID" value="GIQ86321.1"/>
    <property type="molecule type" value="Genomic_DNA"/>
</dbReference>
<comment type="caution">
    <text evidence="2">The sequence shown here is derived from an EMBL/GenBank/DDBJ whole genome shotgun (WGS) entry which is preliminary data.</text>
</comment>
<protein>
    <submittedName>
        <fullName evidence="2">Uncharacterized protein</fullName>
    </submittedName>
</protein>
<sequence length="195" mass="21037">MCLSLPDKLKYVEVEEFNGDVRVLLRVASPLIACADSIQQCLGGAVGTVDMGVCEGVHRESQALLQTLARLAPQQMEALTLVREYRATPTVSTSDIEGAEYDVSYAQLAARKPGLSEEQKRESVLQVRALQQKLSSLQRSKATGERLAEQMMQYLVFPPVASALGVSPTPLEAEGEGKRVEADGETGEAEVGTEV</sequence>
<accession>A0A9K3GL30</accession>
<organism evidence="2 3">
    <name type="scientific">Kipferlia bialata</name>
    <dbReference type="NCBI Taxonomy" id="797122"/>
    <lineage>
        <taxon>Eukaryota</taxon>
        <taxon>Metamonada</taxon>
        <taxon>Carpediemonas-like organisms</taxon>
        <taxon>Kipferlia</taxon>
    </lineage>
</organism>
<evidence type="ECO:0000313" key="3">
    <source>
        <dbReference type="Proteomes" id="UP000265618"/>
    </source>
</evidence>